<sequence>MTQVPSSLFVAMDPPWSDSGYGSDSRQSPSPDDDDLRSERRSRSSSKDLCQSYNVDIRFSRSEVAPSAICQLRDAILSDLQRSWELEVVKANMKLRELLQFADDPFSRDFERDHFISGILGEP</sequence>
<dbReference type="AlphaFoldDB" id="A0A4S2N7B6"/>
<feature type="region of interest" description="Disordered" evidence="1">
    <location>
        <begin position="1"/>
        <end position="48"/>
    </location>
</feature>
<feature type="compositionally biased region" description="Basic and acidic residues" evidence="1">
    <location>
        <begin position="37"/>
        <end position="46"/>
    </location>
</feature>
<reference evidence="2 3" key="1">
    <citation type="submission" date="2019-04" db="EMBL/GenBank/DDBJ databases">
        <title>Comparative genomics and transcriptomics to analyze fruiting body development in filamentous ascomycetes.</title>
        <authorList>
            <consortium name="DOE Joint Genome Institute"/>
            <person name="Lutkenhaus R."/>
            <person name="Traeger S."/>
            <person name="Breuer J."/>
            <person name="Kuo A."/>
            <person name="Lipzen A."/>
            <person name="Pangilinan J."/>
            <person name="Dilworth D."/>
            <person name="Sandor L."/>
            <person name="Poggeler S."/>
            <person name="Barry K."/>
            <person name="Grigoriev I.V."/>
            <person name="Nowrousian M."/>
        </authorList>
    </citation>
    <scope>NUCLEOTIDE SEQUENCE [LARGE SCALE GENOMIC DNA]</scope>
    <source>
        <strain evidence="2 3">CBS 389.68</strain>
    </source>
</reference>
<proteinExistence type="predicted"/>
<protein>
    <submittedName>
        <fullName evidence="2">Uncharacterized protein</fullName>
    </submittedName>
</protein>
<dbReference type="Proteomes" id="UP000298138">
    <property type="component" value="Unassembled WGS sequence"/>
</dbReference>
<keyword evidence="3" id="KW-1185">Reference proteome</keyword>
<evidence type="ECO:0000313" key="3">
    <source>
        <dbReference type="Proteomes" id="UP000298138"/>
    </source>
</evidence>
<dbReference type="EMBL" id="ML220112">
    <property type="protein sequence ID" value="TGZ85201.1"/>
    <property type="molecule type" value="Genomic_DNA"/>
</dbReference>
<accession>A0A4S2N7B6</accession>
<gene>
    <name evidence="2" type="ORF">EX30DRAFT_337590</name>
</gene>
<evidence type="ECO:0000256" key="1">
    <source>
        <dbReference type="SAM" id="MobiDB-lite"/>
    </source>
</evidence>
<organism evidence="2 3">
    <name type="scientific">Ascodesmis nigricans</name>
    <dbReference type="NCBI Taxonomy" id="341454"/>
    <lineage>
        <taxon>Eukaryota</taxon>
        <taxon>Fungi</taxon>
        <taxon>Dikarya</taxon>
        <taxon>Ascomycota</taxon>
        <taxon>Pezizomycotina</taxon>
        <taxon>Pezizomycetes</taxon>
        <taxon>Pezizales</taxon>
        <taxon>Ascodesmidaceae</taxon>
        <taxon>Ascodesmis</taxon>
    </lineage>
</organism>
<dbReference type="InParanoid" id="A0A4S2N7B6"/>
<evidence type="ECO:0000313" key="2">
    <source>
        <dbReference type="EMBL" id="TGZ85201.1"/>
    </source>
</evidence>
<name>A0A4S2N7B6_9PEZI</name>